<protein>
    <submittedName>
        <fullName evidence="1">Leucine-rich repeat domain-containing protein</fullName>
    </submittedName>
</protein>
<dbReference type="InterPro" id="IPR053139">
    <property type="entry name" value="Surface_bspA-like"/>
</dbReference>
<dbReference type="InterPro" id="IPR032675">
    <property type="entry name" value="LRR_dom_sf"/>
</dbReference>
<dbReference type="AlphaFoldDB" id="A0A413R8T7"/>
<evidence type="ECO:0000313" key="1">
    <source>
        <dbReference type="EMBL" id="RHA18701.1"/>
    </source>
</evidence>
<dbReference type="PANTHER" id="PTHR45661">
    <property type="entry name" value="SURFACE ANTIGEN"/>
    <property type="match status" value="1"/>
</dbReference>
<gene>
    <name evidence="1" type="ORF">DW944_06420</name>
</gene>
<comment type="caution">
    <text evidence="1">The sequence shown here is derived from an EMBL/GenBank/DDBJ whole genome shotgun (WGS) entry which is preliminary data.</text>
</comment>
<dbReference type="EMBL" id="QSFD01000005">
    <property type="protein sequence ID" value="RHA18701.1"/>
    <property type="molecule type" value="Genomic_DNA"/>
</dbReference>
<dbReference type="PANTHER" id="PTHR45661:SF3">
    <property type="entry name" value="IG-LIKE DOMAIN-CONTAINING PROTEIN"/>
    <property type="match status" value="1"/>
</dbReference>
<evidence type="ECO:0000313" key="2">
    <source>
        <dbReference type="Proteomes" id="UP000284779"/>
    </source>
</evidence>
<name>A0A413R8T7_9FIRM</name>
<sequence length="438" mass="49689">MKYFSTVNVYTWNKDSKYKSYDGVVYSKDGKTVLGMPLKRSELIIREGCTTFDVQAVAYDSVFDDSDMFACDSLRKVIIPESVEKVVDSRNLLAKTKRAGFKVEDVIVKSKNMDGNSIGLLATCFNQIETEKLMKQFPNQIKKKGGMYISNDNVLVKYEGEAKNVIIPSYVKEIADNAFYMANVESVDIPDSVTNFGKNIFELSSVVKVNLPKNMKTIPEGMFKNCSNLVDVKIPDSVENIEKEAFYGCSKIDVNIAFGKNVKVIKSKAFSNIPWEKITVPESIIRIDKNAFEGPYDDSMKRIVVIESNSKKITPEAFYVSGDDLDLIGKTSLEYSKNFKYAATKAVARNIKYYGNKKTKSEYSWAKVEGADGYQLYASDNKKFKGKIVIDVSKKYTSKKLNFNGKVSKIYMKIRPYKKVNGKKMYDRWMKTVGNRVF</sequence>
<dbReference type="Proteomes" id="UP000284779">
    <property type="component" value="Unassembled WGS sequence"/>
</dbReference>
<dbReference type="Pfam" id="PF13306">
    <property type="entry name" value="LRR_5"/>
    <property type="match status" value="1"/>
</dbReference>
<accession>A0A413R8T7</accession>
<dbReference type="InterPro" id="IPR026906">
    <property type="entry name" value="LRR_5"/>
</dbReference>
<dbReference type="RefSeq" id="WP_117970446.1">
    <property type="nucleotide sequence ID" value="NZ_CAUBDO010000003.1"/>
</dbReference>
<dbReference type="SUPFAM" id="SSF52058">
    <property type="entry name" value="L domain-like"/>
    <property type="match status" value="1"/>
</dbReference>
<keyword evidence="2" id="KW-1185">Reference proteome</keyword>
<proteinExistence type="predicted"/>
<reference evidence="1 2" key="1">
    <citation type="submission" date="2018-08" db="EMBL/GenBank/DDBJ databases">
        <title>A genome reference for cultivated species of the human gut microbiota.</title>
        <authorList>
            <person name="Zou Y."/>
            <person name="Xue W."/>
            <person name="Luo G."/>
        </authorList>
    </citation>
    <scope>NUCLEOTIDE SEQUENCE [LARGE SCALE GENOMIC DNA]</scope>
    <source>
        <strain evidence="1 2">AM44-11BH</strain>
    </source>
</reference>
<dbReference type="Gene3D" id="3.80.10.10">
    <property type="entry name" value="Ribonuclease Inhibitor"/>
    <property type="match status" value="3"/>
</dbReference>
<organism evidence="1 2">
    <name type="scientific">Eubacterium ventriosum</name>
    <dbReference type="NCBI Taxonomy" id="39496"/>
    <lineage>
        <taxon>Bacteria</taxon>
        <taxon>Bacillati</taxon>
        <taxon>Bacillota</taxon>
        <taxon>Clostridia</taxon>
        <taxon>Eubacteriales</taxon>
        <taxon>Eubacteriaceae</taxon>
        <taxon>Eubacterium</taxon>
    </lineage>
</organism>